<evidence type="ECO:0008006" key="4">
    <source>
        <dbReference type="Google" id="ProtNLM"/>
    </source>
</evidence>
<dbReference type="AlphaFoldDB" id="A0A844FCR0"/>
<keyword evidence="1" id="KW-1133">Transmembrane helix</keyword>
<sequence length="110" mass="12608">MPGLKEELMVFVMAVISGAIVRLAYRCIACFRNIIRHNLVAIGIEDLIFWIGSAIYIFVQIYHTSDGSIRWHFALGVVLGAVLMTVFLGRLEKVYKKIYTRKKKDFPQKS</sequence>
<feature type="transmembrane region" description="Helical" evidence="1">
    <location>
        <begin position="37"/>
        <end position="59"/>
    </location>
</feature>
<dbReference type="RefSeq" id="WP_004607159.1">
    <property type="nucleotide sequence ID" value="NZ_AP024846.1"/>
</dbReference>
<dbReference type="Pfam" id="PF09578">
    <property type="entry name" value="Spore_YabQ"/>
    <property type="match status" value="1"/>
</dbReference>
<dbReference type="EMBL" id="VUMB01000022">
    <property type="protein sequence ID" value="MSS40939.1"/>
    <property type="molecule type" value="Genomic_DNA"/>
</dbReference>
<dbReference type="GeneID" id="62695523"/>
<evidence type="ECO:0000256" key="1">
    <source>
        <dbReference type="SAM" id="Phobius"/>
    </source>
</evidence>
<feature type="transmembrane region" description="Helical" evidence="1">
    <location>
        <begin position="71"/>
        <end position="91"/>
    </location>
</feature>
<gene>
    <name evidence="2" type="ORF">FYJ37_11405</name>
</gene>
<proteinExistence type="predicted"/>
<keyword evidence="1" id="KW-0812">Transmembrane</keyword>
<dbReference type="Proteomes" id="UP000462363">
    <property type="component" value="Unassembled WGS sequence"/>
</dbReference>
<keyword evidence="1" id="KW-0472">Membrane</keyword>
<feature type="transmembrane region" description="Helical" evidence="1">
    <location>
        <begin position="6"/>
        <end position="25"/>
    </location>
</feature>
<dbReference type="NCBIfam" id="TIGR02893">
    <property type="entry name" value="spore_yabQ"/>
    <property type="match status" value="1"/>
</dbReference>
<comment type="caution">
    <text evidence="2">The sequence shown here is derived from an EMBL/GenBank/DDBJ whole genome shotgun (WGS) entry which is preliminary data.</text>
</comment>
<reference evidence="2 3" key="1">
    <citation type="submission" date="2019-08" db="EMBL/GenBank/DDBJ databases">
        <title>In-depth cultivation of the pig gut microbiome towards novel bacterial diversity and tailored functional studies.</title>
        <authorList>
            <person name="Wylensek D."/>
            <person name="Hitch T.C.A."/>
            <person name="Clavel T."/>
        </authorList>
    </citation>
    <scope>NUCLEOTIDE SEQUENCE [LARGE SCALE GENOMIC DNA]</scope>
    <source>
        <strain evidence="2 3">BL-389-WT-3D</strain>
    </source>
</reference>
<organism evidence="2 3">
    <name type="scientific">Clostridium scindens (strain JCM 10418 / VPI 12708)</name>
    <dbReference type="NCBI Taxonomy" id="29347"/>
    <lineage>
        <taxon>Bacteria</taxon>
        <taxon>Bacillati</taxon>
        <taxon>Bacillota</taxon>
        <taxon>Clostridia</taxon>
        <taxon>Lachnospirales</taxon>
        <taxon>Lachnospiraceae</taxon>
    </lineage>
</organism>
<protein>
    <recommendedName>
        <fullName evidence="4">Spore cortex protein YabQ (Spore_YabQ)</fullName>
    </recommendedName>
</protein>
<name>A0A844FCR0_CLOSV</name>
<dbReference type="InterPro" id="IPR019074">
    <property type="entry name" value="YabQ"/>
</dbReference>
<accession>A0A844FCR0</accession>
<evidence type="ECO:0000313" key="2">
    <source>
        <dbReference type="EMBL" id="MSS40939.1"/>
    </source>
</evidence>
<evidence type="ECO:0000313" key="3">
    <source>
        <dbReference type="Proteomes" id="UP000462363"/>
    </source>
</evidence>